<gene>
    <name evidence="2" type="ORF">AL1_09020</name>
</gene>
<reference evidence="2 3" key="2">
    <citation type="submission" date="2010-03" db="EMBL/GenBank/DDBJ databases">
        <authorList>
            <person name="Pajon A."/>
        </authorList>
    </citation>
    <scope>NUCLEOTIDE SEQUENCE [LARGE SCALE GENOMIC DNA]</scope>
    <source>
        <strain evidence="2 3">WAL 8301</strain>
    </source>
</reference>
<keyword evidence="3" id="KW-1185">Reference proteome</keyword>
<dbReference type="Proteomes" id="UP000008794">
    <property type="component" value="Chromosome"/>
</dbReference>
<evidence type="ECO:0000256" key="1">
    <source>
        <dbReference type="SAM" id="MobiDB-lite"/>
    </source>
</evidence>
<accession>D4IKI5</accession>
<reference evidence="2 3" key="1">
    <citation type="submission" date="2010-03" db="EMBL/GenBank/DDBJ databases">
        <title>The genome sequence of Alistipes shahii WAL 8301.</title>
        <authorList>
            <consortium name="metaHIT consortium -- http://www.metahit.eu/"/>
            <person name="Pajon A."/>
            <person name="Turner K."/>
            <person name="Parkhill J."/>
        </authorList>
    </citation>
    <scope>NUCLEOTIDE SEQUENCE [LARGE SCALE GENOMIC DNA]</scope>
    <source>
        <strain evidence="2 3">WAL 8301</strain>
    </source>
</reference>
<sequence length="53" mass="6134">MDFDWTYGRQIPAMKVRSRLRGKKFSGRGSPQSVFFARYDPKGGDRAKKPKRA</sequence>
<dbReference type="EMBL" id="FP929032">
    <property type="protein sequence ID" value="CBK63447.1"/>
    <property type="molecule type" value="Genomic_DNA"/>
</dbReference>
<proteinExistence type="predicted"/>
<feature type="region of interest" description="Disordered" evidence="1">
    <location>
        <begin position="20"/>
        <end position="53"/>
    </location>
</feature>
<dbReference type="KEGG" id="ash:AL1_09020"/>
<organism evidence="2 3">
    <name type="scientific">Alistipes shahii WAL 8301</name>
    <dbReference type="NCBI Taxonomy" id="717959"/>
    <lineage>
        <taxon>Bacteria</taxon>
        <taxon>Pseudomonadati</taxon>
        <taxon>Bacteroidota</taxon>
        <taxon>Bacteroidia</taxon>
        <taxon>Bacteroidales</taxon>
        <taxon>Rikenellaceae</taxon>
        <taxon>Alistipes</taxon>
    </lineage>
</organism>
<dbReference type="AlphaFoldDB" id="D4IKI5"/>
<protein>
    <submittedName>
        <fullName evidence="2">Uncharacterized protein</fullName>
    </submittedName>
</protein>
<dbReference type="HOGENOM" id="CLU_3057810_0_0_10"/>
<name>D4IKI5_9BACT</name>
<evidence type="ECO:0000313" key="3">
    <source>
        <dbReference type="Proteomes" id="UP000008794"/>
    </source>
</evidence>
<evidence type="ECO:0000313" key="2">
    <source>
        <dbReference type="EMBL" id="CBK63447.1"/>
    </source>
</evidence>